<dbReference type="RefSeq" id="WP_081151937.1">
    <property type="nucleotide sequence ID" value="NZ_CP020465.1"/>
</dbReference>
<keyword evidence="1" id="KW-0963">Cytoplasm</keyword>
<dbReference type="InterPro" id="IPR045865">
    <property type="entry name" value="ACT-like_dom_sf"/>
</dbReference>
<keyword evidence="3" id="KW-1185">Reference proteome</keyword>
<dbReference type="EMBL" id="CP020465">
    <property type="protein sequence ID" value="ASP48503.1"/>
    <property type="molecule type" value="Genomic_DNA"/>
</dbReference>
<dbReference type="Proteomes" id="UP000202259">
    <property type="component" value="Chromosome"/>
</dbReference>
<dbReference type="SUPFAM" id="SSF55021">
    <property type="entry name" value="ACT-like"/>
    <property type="match status" value="2"/>
</dbReference>
<dbReference type="KEGG" id="cber:B5D82_12430"/>
<accession>A0A222GA37</accession>
<gene>
    <name evidence="2" type="ORF">B5D82_12430</name>
</gene>
<dbReference type="PIRSF" id="PIRSF028103">
    <property type="entry name" value="GcvR"/>
    <property type="match status" value="1"/>
</dbReference>
<name>A0A222GA37_9GAMM</name>
<dbReference type="AlphaFoldDB" id="A0A222GA37"/>
<organism evidence="2 3">
    <name type="scientific">Cognaticolwellia beringensis</name>
    <dbReference type="NCBI Taxonomy" id="1967665"/>
    <lineage>
        <taxon>Bacteria</taxon>
        <taxon>Pseudomonadati</taxon>
        <taxon>Pseudomonadota</taxon>
        <taxon>Gammaproteobacteria</taxon>
        <taxon>Alteromonadales</taxon>
        <taxon>Colwelliaceae</taxon>
        <taxon>Cognaticolwellia</taxon>
    </lineage>
</organism>
<comment type="subcellular location">
    <subcellularLocation>
        <location evidence="1">Cytoplasm</location>
    </subcellularLocation>
</comment>
<keyword evidence="1" id="KW-0804">Transcription</keyword>
<evidence type="ECO:0000313" key="3">
    <source>
        <dbReference type="Proteomes" id="UP000202259"/>
    </source>
</evidence>
<dbReference type="Gene3D" id="3.30.70.260">
    <property type="match status" value="2"/>
</dbReference>
<dbReference type="InterPro" id="IPR016867">
    <property type="entry name" value="GcvR"/>
</dbReference>
<dbReference type="Pfam" id="PF13740">
    <property type="entry name" value="ACT_6"/>
    <property type="match status" value="1"/>
</dbReference>
<evidence type="ECO:0000313" key="2">
    <source>
        <dbReference type="EMBL" id="ASP48503.1"/>
    </source>
</evidence>
<dbReference type="PANTHER" id="PTHR34875:SF6">
    <property type="entry name" value="UPF0237 PROTEIN MJ1558"/>
    <property type="match status" value="1"/>
</dbReference>
<proteinExistence type="predicted"/>
<keyword evidence="1" id="KW-0678">Repressor</keyword>
<dbReference type="PANTHER" id="PTHR34875">
    <property type="entry name" value="UPF0237 PROTEIN MJ1558"/>
    <property type="match status" value="1"/>
</dbReference>
<dbReference type="GO" id="GO:0005737">
    <property type="term" value="C:cytoplasm"/>
    <property type="evidence" value="ECO:0007669"/>
    <property type="project" value="UniProtKB-SubCell"/>
</dbReference>
<dbReference type="InterPro" id="IPR050990">
    <property type="entry name" value="UPF0237/GcvR_regulator"/>
</dbReference>
<sequence>MNHLIISFITADRPGIVKVLSDLISEHKANWKKSSLHQMSGVFAGVIEIAVPAESATDLADKLTVLPGFKMQIEHVQQQASTPETLLVLELTANDRAGIVQEISSTIHHHGGNLLKLVSTQESAPHAGHELFKAKVTISADKNNIEPMIDALENLADDLMVDISR</sequence>
<reference evidence="2 3" key="1">
    <citation type="submission" date="2017-08" db="EMBL/GenBank/DDBJ databases">
        <title>Complete genome of Colwellia sp. NB097-1, a psychrophile bacterium ioslated from Bering Sea.</title>
        <authorList>
            <person name="Chen X."/>
        </authorList>
    </citation>
    <scope>NUCLEOTIDE SEQUENCE [LARGE SCALE GENOMIC DNA]</scope>
    <source>
        <strain evidence="2 3">NB097-1</strain>
    </source>
</reference>
<dbReference type="GO" id="GO:0006355">
    <property type="term" value="P:regulation of DNA-templated transcription"/>
    <property type="evidence" value="ECO:0007669"/>
    <property type="project" value="UniProtKB-UniRule"/>
</dbReference>
<protein>
    <recommendedName>
        <fullName evidence="1">Glycine cleavage system transcriptional repressor</fullName>
    </recommendedName>
</protein>
<evidence type="ECO:0000256" key="1">
    <source>
        <dbReference type="PIRNR" id="PIRNR028103"/>
    </source>
</evidence>
<dbReference type="OrthoDB" id="12860at2"/>